<reference evidence="2" key="1">
    <citation type="submission" date="2025-08" db="UniProtKB">
        <authorList>
            <consortium name="RefSeq"/>
        </authorList>
    </citation>
    <scope>IDENTIFICATION</scope>
    <source>
        <strain evidence="2">Tuebingen</strain>
        <tissue evidence="2">Fibroblasts and whole tissue</tissue>
    </source>
</reference>
<accession>A0AC58J0C2</accession>
<sequence>MAESSLIAEYQGTPRWKWSIEIPPTFSAVASVKIVLLGKSMSENSRVGNLILGRSAFDSEAPPDVVERVGGRLKHRHVMLINSPQLLHTNISDDQITQMVRECVNLSDPGPHVFIIVLKYEDFTEEDLSRVRNVLRQFNEKAMGRVIIITTDEKTHDAEGSPVKVNKTFQQFSAECGERHLQLDEDIEEWRSSILQLTKKILRENSEEFGSSDSFDFAEGTSVDEPDTLFNSLRIEEGDPDDEDDGKALETHSEQKEAKGFLCNKPAISFFSNPEPRTEQHRGKGSLQVTKKQKLNLMLCGGNWRLKASVSKLIRGKKTFLPPLHQRECVRKAVDLHGRLINVLELPKLIRLSEEEVMRQTLHCVSLCDPGVHAFLLIISDSPLTHEDKAEMEEIQKIFSSRINNHVIIVVMQEKNILSKLIRSRRDITHTDTLIQAFGARQFVLENSSQVPDLLQDVENMVKENRGGFYTSYMLLQAQIELERNKHKAEMEKLRRSMIRTQSAAVADYSEDLECLRIVLIGRTGSGKSATGNTILGREEFHSQSNTDSVTTVCENRIGEVAGRSVAVVDTPGLFNTMTDEQVMDEIVKCVSLSAPGPHVFIIVLSLGRITKEETDTIDLIKKIFGPKAAQFSIVLFSRGDELEDESIEDYLKRSKSAELQKLIRDCGNRFLAFNNRENQDKTQVMKLLNMIEEMKTNNQGQYFTNSMFEEAEMSFKKKMEEILEEREREIQKQREELQDKYEMEMKRLKKRLEEEKRKLDKEKQQRENEIRQRQEKFIKEFEEKHEAEQQKQEMEKQKLLIEEKQKKEAYDREIEEMKREMENQRSQYEQQQREREEEDRKREEKYKQDQEKMRNEQERIIAELKMKHEEETKRRDLEKKKKRKEEEEERQRWERRIKEAENDREDIRDEIKRQQREWEDEKKRRLREREEEERKRKEKHEEQLREKQEELEKMRKRFEREREEERQKMEEEKQKQRREREEKEREYEEKRRETKRHYEELERERKEEWERRKRKDEERQEEEINRWKKMMEDLKREQEEIRRRQTEVSRSGASTDA</sequence>
<evidence type="ECO:0000313" key="1">
    <source>
        <dbReference type="Proteomes" id="UP000000437"/>
    </source>
</evidence>
<keyword evidence="1" id="KW-1185">Reference proteome</keyword>
<evidence type="ECO:0000313" key="2">
    <source>
        <dbReference type="RefSeq" id="XP_073799928.1"/>
    </source>
</evidence>
<dbReference type="RefSeq" id="XP_073799928.1">
    <property type="nucleotide sequence ID" value="XM_073943827.1"/>
</dbReference>
<dbReference type="Proteomes" id="UP000000437">
    <property type="component" value="Chromosome 3"/>
</dbReference>
<gene>
    <name evidence="2" type="primary">LOC103910188</name>
</gene>
<name>A0AC58J0C2_DANRE</name>
<protein>
    <submittedName>
        <fullName evidence="2">GTPase IMAP family member 8-like isoform X1</fullName>
    </submittedName>
</protein>
<proteinExistence type="predicted"/>
<organism evidence="1 2">
    <name type="scientific">Danio rerio</name>
    <name type="common">Zebrafish</name>
    <name type="synonym">Brachydanio rerio</name>
    <dbReference type="NCBI Taxonomy" id="7955"/>
    <lineage>
        <taxon>Eukaryota</taxon>
        <taxon>Metazoa</taxon>
        <taxon>Chordata</taxon>
        <taxon>Craniata</taxon>
        <taxon>Vertebrata</taxon>
        <taxon>Euteleostomi</taxon>
        <taxon>Actinopterygii</taxon>
        <taxon>Neopterygii</taxon>
        <taxon>Teleostei</taxon>
        <taxon>Ostariophysi</taxon>
        <taxon>Cypriniformes</taxon>
        <taxon>Danionidae</taxon>
        <taxon>Danioninae</taxon>
        <taxon>Danio</taxon>
    </lineage>
</organism>